<dbReference type="Pfam" id="PF01917">
    <property type="entry name" value="Flagellin_arch-type"/>
    <property type="match status" value="1"/>
</dbReference>
<accession>A0AAJ5ZLB1</accession>
<dbReference type="NCBIfam" id="TIGR02537">
    <property type="entry name" value="arch_flag_Nterm"/>
    <property type="match status" value="1"/>
</dbReference>
<evidence type="ECO:0000313" key="3">
    <source>
        <dbReference type="EMBL" id="WFG40323.1"/>
    </source>
</evidence>
<dbReference type="Proteomes" id="UP001219901">
    <property type="component" value="Chromosome"/>
</dbReference>
<dbReference type="EMBL" id="CP046147">
    <property type="protein sequence ID" value="WFG40323.1"/>
    <property type="molecule type" value="Genomic_DNA"/>
</dbReference>
<keyword evidence="4" id="KW-1185">Reference proteome</keyword>
<dbReference type="GO" id="GO:0097588">
    <property type="term" value="P:archaeal or bacterial-type flagellum-dependent cell motility"/>
    <property type="evidence" value="ECO:0007669"/>
    <property type="project" value="InterPro"/>
</dbReference>
<dbReference type="EMBL" id="WMBE01000003">
    <property type="protein sequence ID" value="MDG0867288.1"/>
    <property type="molecule type" value="Genomic_DNA"/>
</dbReference>
<sequence length="237" mass="24727">MVLKGSRSQEKGITGLETAIVLIAFVVVASVFAFTILSAGVFSSEANKQTIHAGLKETRTRLRQAGSAFAFSGYVGSTQAVHKIVFIAQNSLAGEPVDLTAPYSADDSGTDPDIVPGASTATIVSYADENQRLSDVPWSAVFIGNNNGDSLLEDGEKAEVTVWLLDRLTAVDVSSNSSLAYMDGSSANGGGVNGLTATDSLVVKSTRFVIEMTPQLGAPLTIQRSVPPGLRAVMSLN</sequence>
<evidence type="ECO:0008006" key="6">
    <source>
        <dbReference type="Google" id="ProtNLM"/>
    </source>
</evidence>
<reference evidence="4" key="3">
    <citation type="submission" date="2023-06" db="EMBL/GenBank/DDBJ databases">
        <title>Pangenomics reveal diversification of enzyme families and niche specialization in globally abundant SAR202 bacteria.</title>
        <authorList>
            <person name="Saw J.H.W."/>
        </authorList>
    </citation>
    <scope>NUCLEOTIDE SEQUENCE [LARGE SCALE GENOMIC DNA]</scope>
    <source>
        <strain evidence="4">JH1073</strain>
    </source>
</reference>
<gene>
    <name evidence="2" type="ORF">GKO46_09425</name>
    <name evidence="3" type="ORF">GKO48_12115</name>
</gene>
<organism evidence="3 4">
    <name type="scientific">Candidatus Lucifugimonas marina</name>
    <dbReference type="NCBI Taxonomy" id="3038979"/>
    <lineage>
        <taxon>Bacteria</taxon>
        <taxon>Bacillati</taxon>
        <taxon>Chloroflexota</taxon>
        <taxon>Dehalococcoidia</taxon>
        <taxon>SAR202 cluster</taxon>
        <taxon>Candidatus Lucifugimonadales</taxon>
        <taxon>Candidatus Lucifugimonadaceae</taxon>
        <taxon>Candidatus Lucifugimonas</taxon>
    </lineage>
</organism>
<reference evidence="3" key="2">
    <citation type="journal article" date="2023" name="Nat. Commun.">
        <title>Cultivation of marine bacteria of the SAR202 clade.</title>
        <authorList>
            <person name="Lim Y."/>
            <person name="Seo J.H."/>
            <person name="Giovannoni S.J."/>
            <person name="Kang I."/>
            <person name="Cho J.C."/>
        </authorList>
    </citation>
    <scope>NUCLEOTIDE SEQUENCE</scope>
    <source>
        <strain evidence="3">JH1073</strain>
    </source>
</reference>
<keyword evidence="1" id="KW-0472">Membrane</keyword>
<name>A0AAJ5ZLB1_9CHLR</name>
<proteinExistence type="predicted"/>
<dbReference type="PANTHER" id="PTHR35903:SF1">
    <property type="entry name" value="FLAGELLIN B1"/>
    <property type="match status" value="1"/>
</dbReference>
<keyword evidence="1" id="KW-1133">Transmembrane helix</keyword>
<dbReference type="RefSeq" id="WP_342825510.1">
    <property type="nucleotide sequence ID" value="NZ_CP046146.1"/>
</dbReference>
<evidence type="ECO:0000256" key="1">
    <source>
        <dbReference type="SAM" id="Phobius"/>
    </source>
</evidence>
<evidence type="ECO:0000313" key="4">
    <source>
        <dbReference type="Proteomes" id="UP001219901"/>
    </source>
</evidence>
<keyword evidence="1" id="KW-0812">Transmembrane</keyword>
<dbReference type="Proteomes" id="UP001321249">
    <property type="component" value="Unassembled WGS sequence"/>
</dbReference>
<dbReference type="InterPro" id="IPR013373">
    <property type="entry name" value="Flagellin/pilin_N_arc"/>
</dbReference>
<reference evidence="4 5" key="1">
    <citation type="submission" date="2019-11" db="EMBL/GenBank/DDBJ databases">
        <authorList>
            <person name="Cho J.-C."/>
        </authorList>
    </citation>
    <scope>NUCLEOTIDE SEQUENCE [LARGE SCALE GENOMIC DNA]</scope>
    <source>
        <strain evidence="3 4">JH1073</strain>
        <strain evidence="2 5">JH702</strain>
    </source>
</reference>
<dbReference type="GO" id="GO:0005198">
    <property type="term" value="F:structural molecule activity"/>
    <property type="evidence" value="ECO:0007669"/>
    <property type="project" value="InterPro"/>
</dbReference>
<evidence type="ECO:0000313" key="2">
    <source>
        <dbReference type="EMBL" id="MDG0867288.1"/>
    </source>
</evidence>
<evidence type="ECO:0000313" key="5">
    <source>
        <dbReference type="Proteomes" id="UP001321249"/>
    </source>
</evidence>
<dbReference type="InterPro" id="IPR002774">
    <property type="entry name" value="Flagellin_arc-type"/>
</dbReference>
<dbReference type="PANTHER" id="PTHR35903">
    <property type="entry name" value="FLAGELLIN B1"/>
    <property type="match status" value="1"/>
</dbReference>
<dbReference type="AlphaFoldDB" id="A0AAJ5ZLB1"/>
<feature type="transmembrane region" description="Helical" evidence="1">
    <location>
        <begin position="20"/>
        <end position="42"/>
    </location>
</feature>
<protein>
    <recommendedName>
        <fullName evidence="6">Flagellin</fullName>
    </recommendedName>
</protein>